<evidence type="ECO:0000259" key="3">
    <source>
        <dbReference type="Pfam" id="PF18962"/>
    </source>
</evidence>
<dbReference type="Pfam" id="PF20434">
    <property type="entry name" value="BD-FAE"/>
    <property type="match status" value="1"/>
</dbReference>
<feature type="signal peptide" evidence="2">
    <location>
        <begin position="1"/>
        <end position="18"/>
    </location>
</feature>
<keyword evidence="1 2" id="KW-0732">Signal</keyword>
<dbReference type="Proteomes" id="UP000683507">
    <property type="component" value="Chromosome"/>
</dbReference>
<sequence length="404" mass="43805">MKYIAVFVLALFSLSFLGQHPTCDGSRYLNEVFVPDTTLAIQYGNGTTVGGANQDLFLDFFEPQGDQAVNRPLVILAFGGSFVGGTREDMHNLCAFYASRGYAAASIDYRLYDVFGIPDSVTMTDVVIKAVSDMKAAVRFFREDAATVNNYKVDTNLIFVGGISAGGIVADHVGLLQETNSIQPYIQTILDNNGGWTGNSSTNTQYGDEVAGVLNYSGALKWASYIDANDPPLFSVHDDQDGTVPYGTGDAVIFSFPIIQLQGSGEMKIQADNVGLQNELITIPNSTGHVSYFQTQAGTDSILNRSLEFLYPLICNQPAGITESIAQNFELYPNPANDIINIDLGNHSTYEIVVFDALGQVMTKKMLSGQLTQLAVAELAKGTYWVSITNVENGARSVKQFAKY</sequence>
<name>A0A916JMQ4_9FLAO</name>
<dbReference type="InterPro" id="IPR026444">
    <property type="entry name" value="Secre_tail"/>
</dbReference>
<dbReference type="AlphaFoldDB" id="A0A916JMQ4"/>
<feature type="chain" id="PRO_5036788534" description="T9SS C-terminal target domain-containing protein" evidence="2">
    <location>
        <begin position="19"/>
        <end position="404"/>
    </location>
</feature>
<organism evidence="5 6">
    <name type="scientific">Parvicella tangerina</name>
    <dbReference type="NCBI Taxonomy" id="2829795"/>
    <lineage>
        <taxon>Bacteria</taxon>
        <taxon>Pseudomonadati</taxon>
        <taxon>Bacteroidota</taxon>
        <taxon>Flavobacteriia</taxon>
        <taxon>Flavobacteriales</taxon>
        <taxon>Parvicellaceae</taxon>
        <taxon>Parvicella</taxon>
    </lineage>
</organism>
<reference evidence="5" key="1">
    <citation type="submission" date="2021-04" db="EMBL/GenBank/DDBJ databases">
        <authorList>
            <person name="Rodrigo-Torres L."/>
            <person name="Arahal R. D."/>
            <person name="Lucena T."/>
        </authorList>
    </citation>
    <scope>NUCLEOTIDE SEQUENCE</scope>
    <source>
        <strain evidence="5">AS29M-1</strain>
    </source>
</reference>
<dbReference type="RefSeq" id="WP_258542434.1">
    <property type="nucleotide sequence ID" value="NZ_OU015584.1"/>
</dbReference>
<dbReference type="EMBL" id="OU015584">
    <property type="protein sequence ID" value="CAG5083463.1"/>
    <property type="molecule type" value="Genomic_DNA"/>
</dbReference>
<dbReference type="SUPFAM" id="SSF53474">
    <property type="entry name" value="alpha/beta-Hydrolases"/>
    <property type="match status" value="1"/>
</dbReference>
<evidence type="ECO:0008006" key="7">
    <source>
        <dbReference type="Google" id="ProtNLM"/>
    </source>
</evidence>
<protein>
    <recommendedName>
        <fullName evidence="7">T9SS C-terminal target domain-containing protein</fullName>
    </recommendedName>
</protein>
<gene>
    <name evidence="5" type="ORF">CRYO30217_02203</name>
</gene>
<dbReference type="InterPro" id="IPR049492">
    <property type="entry name" value="BD-FAE-like_dom"/>
</dbReference>
<feature type="domain" description="Secretion system C-terminal sorting" evidence="3">
    <location>
        <begin position="331"/>
        <end position="393"/>
    </location>
</feature>
<evidence type="ECO:0000313" key="6">
    <source>
        <dbReference type="Proteomes" id="UP000683507"/>
    </source>
</evidence>
<dbReference type="Gene3D" id="3.40.50.1820">
    <property type="entry name" value="alpha/beta hydrolase"/>
    <property type="match status" value="1"/>
</dbReference>
<evidence type="ECO:0000313" key="5">
    <source>
        <dbReference type="EMBL" id="CAG5083463.1"/>
    </source>
</evidence>
<accession>A0A916JMQ4</accession>
<dbReference type="KEGG" id="ptan:CRYO30217_02203"/>
<evidence type="ECO:0000259" key="4">
    <source>
        <dbReference type="Pfam" id="PF20434"/>
    </source>
</evidence>
<dbReference type="Pfam" id="PF18962">
    <property type="entry name" value="Por_Secre_tail"/>
    <property type="match status" value="1"/>
</dbReference>
<keyword evidence="6" id="KW-1185">Reference proteome</keyword>
<proteinExistence type="predicted"/>
<feature type="domain" description="BD-FAE-like" evidence="4">
    <location>
        <begin position="58"/>
        <end position="193"/>
    </location>
</feature>
<evidence type="ECO:0000256" key="1">
    <source>
        <dbReference type="ARBA" id="ARBA00022729"/>
    </source>
</evidence>
<dbReference type="NCBIfam" id="TIGR04183">
    <property type="entry name" value="Por_Secre_tail"/>
    <property type="match status" value="1"/>
</dbReference>
<evidence type="ECO:0000256" key="2">
    <source>
        <dbReference type="SAM" id="SignalP"/>
    </source>
</evidence>
<dbReference type="InterPro" id="IPR029058">
    <property type="entry name" value="AB_hydrolase_fold"/>
</dbReference>